<protein>
    <submittedName>
        <fullName evidence="7">Tyrosine-type recombinase/integrase</fullName>
    </submittedName>
</protein>
<dbReference type="PANTHER" id="PTHR30349:SF41">
    <property type="entry name" value="INTEGRASE_RECOMBINASE PROTEIN MJ0367-RELATED"/>
    <property type="match status" value="1"/>
</dbReference>
<evidence type="ECO:0000259" key="5">
    <source>
        <dbReference type="PROSITE" id="PS51898"/>
    </source>
</evidence>
<dbReference type="Pfam" id="PF00589">
    <property type="entry name" value="Phage_integrase"/>
    <property type="match status" value="1"/>
</dbReference>
<organism evidence="7 8">
    <name type="scientific">Paenibacillus urinalis</name>
    <dbReference type="NCBI Taxonomy" id="521520"/>
    <lineage>
        <taxon>Bacteria</taxon>
        <taxon>Bacillati</taxon>
        <taxon>Bacillota</taxon>
        <taxon>Bacilli</taxon>
        <taxon>Bacillales</taxon>
        <taxon>Paenibacillaceae</taxon>
        <taxon>Paenibacillus</taxon>
    </lineage>
</organism>
<dbReference type="Proteomes" id="UP001220962">
    <property type="component" value="Chromosome"/>
</dbReference>
<dbReference type="RefSeq" id="WP_274359429.1">
    <property type="nucleotide sequence ID" value="NZ_CP118101.1"/>
</dbReference>
<dbReference type="EMBL" id="CP118101">
    <property type="protein sequence ID" value="WDH83298.1"/>
    <property type="molecule type" value="Genomic_DNA"/>
</dbReference>
<evidence type="ECO:0000313" key="7">
    <source>
        <dbReference type="EMBL" id="WDH83298.1"/>
    </source>
</evidence>
<reference evidence="7" key="1">
    <citation type="submission" date="2023-02" db="EMBL/GenBank/DDBJ databases">
        <title>Pathogen: clinical or host-associated sample.</title>
        <authorList>
            <person name="Hergert J."/>
            <person name="Casey R."/>
            <person name="Wagner J."/>
            <person name="Young E.L."/>
            <person name="Oakeson K.F."/>
        </authorList>
    </citation>
    <scope>NUCLEOTIDE SEQUENCE</scope>
    <source>
        <strain evidence="7">2022CK-00830</strain>
    </source>
</reference>
<name>A0AAX3N0D5_9BACL</name>
<dbReference type="SUPFAM" id="SSF56349">
    <property type="entry name" value="DNA breaking-rejoining enzymes"/>
    <property type="match status" value="1"/>
</dbReference>
<feature type="domain" description="Tyr recombinase" evidence="5">
    <location>
        <begin position="161"/>
        <end position="355"/>
    </location>
</feature>
<dbReference type="InterPro" id="IPR002104">
    <property type="entry name" value="Integrase_catalytic"/>
</dbReference>
<dbReference type="GO" id="GO:0003677">
    <property type="term" value="F:DNA binding"/>
    <property type="evidence" value="ECO:0007669"/>
    <property type="project" value="UniProtKB-UniRule"/>
</dbReference>
<proteinExistence type="inferred from homology"/>
<dbReference type="InterPro" id="IPR011010">
    <property type="entry name" value="DNA_brk_join_enz"/>
</dbReference>
<dbReference type="Gene3D" id="1.10.443.10">
    <property type="entry name" value="Intergrase catalytic core"/>
    <property type="match status" value="1"/>
</dbReference>
<dbReference type="PANTHER" id="PTHR30349">
    <property type="entry name" value="PHAGE INTEGRASE-RELATED"/>
    <property type="match status" value="1"/>
</dbReference>
<dbReference type="InterPro" id="IPR013762">
    <property type="entry name" value="Integrase-like_cat_sf"/>
</dbReference>
<evidence type="ECO:0000259" key="6">
    <source>
        <dbReference type="PROSITE" id="PS51900"/>
    </source>
</evidence>
<evidence type="ECO:0000256" key="3">
    <source>
        <dbReference type="ARBA" id="ARBA00023172"/>
    </source>
</evidence>
<comment type="similarity">
    <text evidence="1">Belongs to the 'phage' integrase family.</text>
</comment>
<evidence type="ECO:0000256" key="4">
    <source>
        <dbReference type="PROSITE-ProRule" id="PRU01248"/>
    </source>
</evidence>
<dbReference type="InterPro" id="IPR050090">
    <property type="entry name" value="Tyrosine_recombinase_XerCD"/>
</dbReference>
<dbReference type="GO" id="GO:0015074">
    <property type="term" value="P:DNA integration"/>
    <property type="evidence" value="ECO:0007669"/>
    <property type="project" value="InterPro"/>
</dbReference>
<keyword evidence="3" id="KW-0233">DNA recombination</keyword>
<keyword evidence="2 4" id="KW-0238">DNA-binding</keyword>
<feature type="domain" description="Core-binding (CB)" evidence="6">
    <location>
        <begin position="53"/>
        <end position="137"/>
    </location>
</feature>
<dbReference type="GO" id="GO:0006310">
    <property type="term" value="P:DNA recombination"/>
    <property type="evidence" value="ECO:0007669"/>
    <property type="project" value="UniProtKB-KW"/>
</dbReference>
<dbReference type="PROSITE" id="PS51900">
    <property type="entry name" value="CB"/>
    <property type="match status" value="1"/>
</dbReference>
<dbReference type="AlphaFoldDB" id="A0AAX3N0D5"/>
<evidence type="ECO:0000313" key="8">
    <source>
        <dbReference type="Proteomes" id="UP001220962"/>
    </source>
</evidence>
<dbReference type="InterPro" id="IPR044068">
    <property type="entry name" value="CB"/>
</dbReference>
<evidence type="ECO:0000256" key="1">
    <source>
        <dbReference type="ARBA" id="ARBA00008857"/>
    </source>
</evidence>
<gene>
    <name evidence="7" type="ORF">PUW23_03375</name>
</gene>
<sequence length="374" mass="43363">MPLYDDQVDQIVNLETSLQQLAEQFGPLQLKQALIRQELLPDVQQIAEKPRILLLSEAVEHYFESDAFTDLAIASQEVYRYEINMFVHFCHKMKGHDPNIKEVSTPIFLKEYLSPVKKKNTRSKKAAFLRSFLRETLDYFFQQGIEGLKKTLEVKPDKKRTEPRAFEKKQIDELLTNVKLGRESHRNFTILWTFLGTGTRLNELCGLQVGDVNPSRQELFVRGKGDKESKQPCKITKFSLDVLCSYIHFRYNDLKSTPNYYDLYVFSDDKGVSPLHDSTVQKMITSLIAEAKTINESDKNCYQLSVHSLRHSYALYLLESGVNIYTIKELMRHTWLSSTEIYLQMFDKMLVEAIDKHPLGQLKISDFFGSSVYG</sequence>
<evidence type="ECO:0000256" key="2">
    <source>
        <dbReference type="ARBA" id="ARBA00023125"/>
    </source>
</evidence>
<accession>A0AAX3N0D5</accession>
<dbReference type="PROSITE" id="PS51898">
    <property type="entry name" value="TYR_RECOMBINASE"/>
    <property type="match status" value="1"/>
</dbReference>